<gene>
    <name evidence="1" type="ordered locus">Mesop_2568</name>
</gene>
<organism evidence="1 2">
    <name type="scientific">Mesorhizobium opportunistum (strain LMG 24607 / HAMBI 3007 / WSM2075)</name>
    <dbReference type="NCBI Taxonomy" id="536019"/>
    <lineage>
        <taxon>Bacteria</taxon>
        <taxon>Pseudomonadati</taxon>
        <taxon>Pseudomonadota</taxon>
        <taxon>Alphaproteobacteria</taxon>
        <taxon>Hyphomicrobiales</taxon>
        <taxon>Phyllobacteriaceae</taxon>
        <taxon>Mesorhizobium</taxon>
    </lineage>
</organism>
<accession>F7XZQ3</accession>
<evidence type="ECO:0000313" key="1">
    <source>
        <dbReference type="EMBL" id="AEH87040.1"/>
    </source>
</evidence>
<dbReference type="HOGENOM" id="CLU_1516173_0_0_5"/>
<dbReference type="KEGG" id="mop:Mesop_2568"/>
<dbReference type="RefSeq" id="WP_013893749.1">
    <property type="nucleotide sequence ID" value="NC_015675.1"/>
</dbReference>
<dbReference type="AlphaFoldDB" id="F7XZQ3"/>
<proteinExistence type="predicted"/>
<dbReference type="Proteomes" id="UP000001623">
    <property type="component" value="Chromosome"/>
</dbReference>
<sequence>MTDSDSSTSLPFVTYSRRDRQTANASESFDDKDPAILLLRGWLRAQHVSRVLCRLQQRLERRILDAVDPEAKGTKAGYSIACQAEVEATTAALKLQDKLPHIHAQSLLGVVAKLEVIAGADRDIDDPTDFPWPHIASVLADLKEIAGSLPLERPERTVVQADCRRYQAMAADLIGLEKRTAFLHLGRGSQFLHRRGIEKETQR</sequence>
<protein>
    <submittedName>
        <fullName evidence="1">Uncharacterized protein</fullName>
    </submittedName>
</protein>
<evidence type="ECO:0000313" key="2">
    <source>
        <dbReference type="Proteomes" id="UP000001623"/>
    </source>
</evidence>
<reference evidence="1 2" key="1">
    <citation type="submission" date="2010-10" db="EMBL/GenBank/DDBJ databases">
        <title>Complete sequence of Mesorhizobium opportunistum WSM2075.</title>
        <authorList>
            <consortium name="US DOE Joint Genome Institute"/>
            <person name="Lucas S."/>
            <person name="Copeland A."/>
            <person name="Lapidus A."/>
            <person name="Cheng J.-F."/>
            <person name="Bruce D."/>
            <person name="Goodwin L."/>
            <person name="Pitluck S."/>
            <person name="Chertkov O."/>
            <person name="Misra M."/>
            <person name="Detter J.C."/>
            <person name="Han C."/>
            <person name="Tapia R."/>
            <person name="Land M."/>
            <person name="Hauser L."/>
            <person name="Kyrpides N."/>
            <person name="Ovchinnikova G."/>
            <person name="Mavrommatis K.M."/>
            <person name="Tiwari R.P."/>
            <person name="Howieson J.G."/>
            <person name="O'Hara G.W."/>
            <person name="Nandasena K.G."/>
            <person name="Woyke T."/>
        </authorList>
    </citation>
    <scope>NUCLEOTIDE SEQUENCE [LARGE SCALE GENOMIC DNA]</scope>
    <source>
        <strain evidence="2">LMG 24607 / HAMBI 3007 / WSM2075</strain>
    </source>
</reference>
<dbReference type="EMBL" id="CP002279">
    <property type="protein sequence ID" value="AEH87040.1"/>
    <property type="molecule type" value="Genomic_DNA"/>
</dbReference>
<name>F7XZQ3_MESOW</name>